<protein>
    <submittedName>
        <fullName evidence="1">Uncharacterized protein</fullName>
    </submittedName>
</protein>
<dbReference type="AlphaFoldDB" id="A0A0E9RUV4"/>
<organism evidence="1">
    <name type="scientific">Anguilla anguilla</name>
    <name type="common">European freshwater eel</name>
    <name type="synonym">Muraena anguilla</name>
    <dbReference type="NCBI Taxonomy" id="7936"/>
    <lineage>
        <taxon>Eukaryota</taxon>
        <taxon>Metazoa</taxon>
        <taxon>Chordata</taxon>
        <taxon>Craniata</taxon>
        <taxon>Vertebrata</taxon>
        <taxon>Euteleostomi</taxon>
        <taxon>Actinopterygii</taxon>
        <taxon>Neopterygii</taxon>
        <taxon>Teleostei</taxon>
        <taxon>Anguilliformes</taxon>
        <taxon>Anguillidae</taxon>
        <taxon>Anguilla</taxon>
    </lineage>
</organism>
<dbReference type="EMBL" id="GBXM01075980">
    <property type="protein sequence ID" value="JAH32597.1"/>
    <property type="molecule type" value="Transcribed_RNA"/>
</dbReference>
<name>A0A0E9RUV4_ANGAN</name>
<sequence length="44" mass="4967">MNEIRPKALPKNSRLIPTCTLLGLTLLKVQTSRKNSLCRQTEEA</sequence>
<reference evidence="1" key="1">
    <citation type="submission" date="2014-11" db="EMBL/GenBank/DDBJ databases">
        <authorList>
            <person name="Amaro Gonzalez C."/>
        </authorList>
    </citation>
    <scope>NUCLEOTIDE SEQUENCE</scope>
</reference>
<proteinExistence type="predicted"/>
<evidence type="ECO:0000313" key="1">
    <source>
        <dbReference type="EMBL" id="JAH32597.1"/>
    </source>
</evidence>
<reference evidence="1" key="2">
    <citation type="journal article" date="2015" name="Fish Shellfish Immunol.">
        <title>Early steps in the European eel (Anguilla anguilla)-Vibrio vulnificus interaction in the gills: Role of the RtxA13 toxin.</title>
        <authorList>
            <person name="Callol A."/>
            <person name="Pajuelo D."/>
            <person name="Ebbesson L."/>
            <person name="Teles M."/>
            <person name="MacKenzie S."/>
            <person name="Amaro C."/>
        </authorList>
    </citation>
    <scope>NUCLEOTIDE SEQUENCE</scope>
</reference>
<accession>A0A0E9RUV4</accession>